<dbReference type="InterPro" id="IPR040026">
    <property type="entry name" value="FliD"/>
</dbReference>
<keyword evidence="5" id="KW-0975">Bacterial flagellum</keyword>
<keyword evidence="10" id="KW-0966">Cell projection</keyword>
<dbReference type="InterPro" id="IPR003481">
    <property type="entry name" value="FliD_N"/>
</dbReference>
<evidence type="ECO:0000256" key="7">
    <source>
        <dbReference type="ARBA" id="ARBA00033192"/>
    </source>
</evidence>
<name>A0A3B0YZY3_9ZZZZ</name>
<feature type="domain" description="Flagellar hook-associated protein 2 C-terminal" evidence="9">
    <location>
        <begin position="240"/>
        <end position="396"/>
    </location>
</feature>
<evidence type="ECO:0000256" key="5">
    <source>
        <dbReference type="ARBA" id="ARBA00023143"/>
    </source>
</evidence>
<keyword evidence="10" id="KW-0282">Flagellum</keyword>
<proteinExistence type="inferred from homology"/>
<dbReference type="Pfam" id="PF02465">
    <property type="entry name" value="FliD_N"/>
    <property type="match status" value="1"/>
</dbReference>
<protein>
    <recommendedName>
        <fullName evidence="7">Filament cap protein</fullName>
    </recommendedName>
    <alternativeName>
        <fullName evidence="6">Flagellar cap protein</fullName>
    </alternativeName>
</protein>
<feature type="domain" description="Flagellar hook-associated protein 2 N-terminal" evidence="8">
    <location>
        <begin position="11"/>
        <end position="107"/>
    </location>
</feature>
<dbReference type="EMBL" id="UOFL01000049">
    <property type="protein sequence ID" value="VAW73996.1"/>
    <property type="molecule type" value="Genomic_DNA"/>
</dbReference>
<comment type="subunit">
    <text evidence="3">Homopentamer.</text>
</comment>
<evidence type="ECO:0000256" key="6">
    <source>
        <dbReference type="ARBA" id="ARBA00033074"/>
    </source>
</evidence>
<reference evidence="10" key="1">
    <citation type="submission" date="2018-06" db="EMBL/GenBank/DDBJ databases">
        <authorList>
            <person name="Zhirakovskaya E."/>
        </authorList>
    </citation>
    <scope>NUCLEOTIDE SEQUENCE</scope>
</reference>
<accession>A0A3B0YZY3</accession>
<dbReference type="PANTHER" id="PTHR30288">
    <property type="entry name" value="FLAGELLAR CAP/ASSEMBLY PROTEIN FLID"/>
    <property type="match status" value="1"/>
</dbReference>
<sequence>MSDIRSPGIGSGIDVNSLVTQLIAAEGAPATRSLDRREANLQAELSAFGSLKGALSSFRSSVSFLSNESAFTDISANSSDTDIITASSDSAVDGSYRVVVNQLAEAQSLVTTGFTTTSDIIGTGTLSFKFGTGVYSSGPDTYAFTPNPDKATQTVTIDSNNNTVQGVADAINDANIGATASVIFDGSNYKLTVSSTTAGADNAIELTVADTSDANNTDTNGLSQLAFNASVTNLSETTAAQDALFTVNGLSVTSATNSVKDAIQGLTLNLIKADAAKPVTVTVSRNDGVVSNAARNFVTAYNSLFETVNSLSSYDAENNQGGLLLGDAVIRSVTTQIRSTLNAASSELPGTITSLASIGITTERDGSLKLDNTKLDAAVAADPNAVAALFAEAGRVSNPNNVKFLSAGSSAKQGNFAVNITQVATQGTLSGLDFGYDAATPITVDNTNDDLSFTIDGISTGTITLTQADYTGAQLAVEIQTRINGVSALGDAGVTVKVSFDDTDSNNERFIITSNRYGDGSKAELVSVEGSAFGLAAATASTGLNIEGTIGGFATTGSGRVLTTLDGLAVELKDDLLGDHGSITFSRGLASRLDSLIDGLLDPKAGIESRIAGYESNISDISNQRERLGVRLLGIEERLRAQFTALDLLVSQLNSTSNFLNQQLNSLPALDLANRR</sequence>
<dbReference type="GO" id="GO:0009424">
    <property type="term" value="C:bacterial-type flagellum hook"/>
    <property type="evidence" value="ECO:0007669"/>
    <property type="project" value="InterPro"/>
</dbReference>
<evidence type="ECO:0000256" key="2">
    <source>
        <dbReference type="ARBA" id="ARBA00009764"/>
    </source>
</evidence>
<keyword evidence="10" id="KW-0969">Cilium</keyword>
<evidence type="ECO:0000259" key="8">
    <source>
        <dbReference type="Pfam" id="PF02465"/>
    </source>
</evidence>
<dbReference type="GO" id="GO:0007155">
    <property type="term" value="P:cell adhesion"/>
    <property type="evidence" value="ECO:0007669"/>
    <property type="project" value="InterPro"/>
</dbReference>
<dbReference type="Pfam" id="PF07195">
    <property type="entry name" value="FliD_C"/>
    <property type="match status" value="2"/>
</dbReference>
<feature type="domain" description="Flagellar hook-associated protein 2 C-terminal" evidence="9">
    <location>
        <begin position="583"/>
        <end position="655"/>
    </location>
</feature>
<gene>
    <name evidence="10" type="ORF">MNBD_GAMMA12-3765</name>
</gene>
<dbReference type="InterPro" id="IPR010809">
    <property type="entry name" value="FliD_C"/>
</dbReference>
<comment type="similarity">
    <text evidence="2">Belongs to the FliD family.</text>
</comment>
<dbReference type="GO" id="GO:0009421">
    <property type="term" value="C:bacterial-type flagellum filament cap"/>
    <property type="evidence" value="ECO:0007669"/>
    <property type="project" value="InterPro"/>
</dbReference>
<evidence type="ECO:0000256" key="3">
    <source>
        <dbReference type="ARBA" id="ARBA00011255"/>
    </source>
</evidence>
<dbReference type="GO" id="GO:0071973">
    <property type="term" value="P:bacterial-type flagellum-dependent cell motility"/>
    <property type="evidence" value="ECO:0007669"/>
    <property type="project" value="TreeGrafter"/>
</dbReference>
<keyword evidence="4" id="KW-0175">Coiled coil</keyword>
<dbReference type="PANTHER" id="PTHR30288:SF0">
    <property type="entry name" value="FLAGELLAR HOOK-ASSOCIATED PROTEIN 2"/>
    <property type="match status" value="1"/>
</dbReference>
<organism evidence="10">
    <name type="scientific">hydrothermal vent metagenome</name>
    <dbReference type="NCBI Taxonomy" id="652676"/>
    <lineage>
        <taxon>unclassified sequences</taxon>
        <taxon>metagenomes</taxon>
        <taxon>ecological metagenomes</taxon>
    </lineage>
</organism>
<dbReference type="AlphaFoldDB" id="A0A3B0YZY3"/>
<evidence type="ECO:0000313" key="10">
    <source>
        <dbReference type="EMBL" id="VAW73996.1"/>
    </source>
</evidence>
<evidence type="ECO:0000256" key="4">
    <source>
        <dbReference type="ARBA" id="ARBA00023054"/>
    </source>
</evidence>
<evidence type="ECO:0000256" key="1">
    <source>
        <dbReference type="ARBA" id="ARBA00004365"/>
    </source>
</evidence>
<comment type="subcellular location">
    <subcellularLocation>
        <location evidence="1">Bacterial flagellum</location>
    </subcellularLocation>
</comment>
<evidence type="ECO:0000259" key="9">
    <source>
        <dbReference type="Pfam" id="PF07195"/>
    </source>
</evidence>